<organism evidence="1 2">
    <name type="scientific">Coraliomargarita algicola</name>
    <dbReference type="NCBI Taxonomy" id="3092156"/>
    <lineage>
        <taxon>Bacteria</taxon>
        <taxon>Pseudomonadati</taxon>
        <taxon>Verrucomicrobiota</taxon>
        <taxon>Opitutia</taxon>
        <taxon>Puniceicoccales</taxon>
        <taxon>Coraliomargaritaceae</taxon>
        <taxon>Coraliomargarita</taxon>
    </lineage>
</organism>
<dbReference type="InterPro" id="IPR017853">
    <property type="entry name" value="GH"/>
</dbReference>
<reference evidence="1 2" key="1">
    <citation type="submission" date="2023-11" db="EMBL/GenBank/DDBJ databases">
        <title>Coraliomargarita sp. nov., isolated from marine algae.</title>
        <authorList>
            <person name="Lee J.K."/>
            <person name="Baek J.H."/>
            <person name="Kim J.M."/>
            <person name="Choi D.G."/>
            <person name="Jeon C.O."/>
        </authorList>
    </citation>
    <scope>NUCLEOTIDE SEQUENCE [LARGE SCALE GENOMIC DNA]</scope>
    <source>
        <strain evidence="1 2">J2-16</strain>
    </source>
</reference>
<dbReference type="SUPFAM" id="SSF51445">
    <property type="entry name" value="(Trans)glycosidases"/>
    <property type="match status" value="1"/>
</dbReference>
<dbReference type="Proteomes" id="UP001324993">
    <property type="component" value="Chromosome"/>
</dbReference>
<name>A0ABZ0RKH0_9BACT</name>
<gene>
    <name evidence="1" type="ORF">SH580_03170</name>
</gene>
<evidence type="ECO:0000313" key="1">
    <source>
        <dbReference type="EMBL" id="WPJ96704.1"/>
    </source>
</evidence>
<evidence type="ECO:0000313" key="2">
    <source>
        <dbReference type="Proteomes" id="UP001324993"/>
    </source>
</evidence>
<proteinExistence type="predicted"/>
<accession>A0ABZ0RKH0</accession>
<protein>
    <recommendedName>
        <fullName evidence="3">Glycosyl hydrolase-like 10 domain-containing protein</fullName>
    </recommendedName>
</protein>
<dbReference type="EMBL" id="CP138858">
    <property type="protein sequence ID" value="WPJ96704.1"/>
    <property type="molecule type" value="Genomic_DNA"/>
</dbReference>
<dbReference type="RefSeq" id="WP_319833561.1">
    <property type="nucleotide sequence ID" value="NZ_CP138858.1"/>
</dbReference>
<sequence>MSSRRVYVNQDDSAFTRCHPIEDMTVEGLERVVDFYAQGCQLAGLAFCVNMQRALFSSRVWETLIDDADPNLGLDQPLFERCQEAAGMAALVAAGVDHLQVWLDRTRFHGVEAFLTMRMNDCHGLQSHGGFAQEGVEQPDQDHFNSHATRFWKDNPQLRRAPYRFERSFEGAFDYSHEQVRAHHLALVEELFDRYDMDGLELDWMRWIFMFAPGSEAAGRSVLTEFIGEVDRLRKRAELRYEHPILLRHRVPAEPQSALALGFDVARWSELGLVDQVILSDFGACANLDYPIEIWRRLVGDRVKIIAMVESGVAAYPGSSFGNYHVLYGAASAALERGADGVYLFNECYREAGEAGERRLMLEMLNHLGAADTLERVVRRHPVTYPQVQAPGEPQRRVLPIPLINSSIGWDPGRWAENVTLRLSIGRLSSRSRYVLRLGFSEEVSDGHLAGMSMRVNAVLVDSVEAPVYEDCRHWAFPGQDRPELPEAVCLLSHYEVPHSVLLDDVNVVEFVPPEVEGRLEWAEFIVLPE</sequence>
<evidence type="ECO:0008006" key="3">
    <source>
        <dbReference type="Google" id="ProtNLM"/>
    </source>
</evidence>
<keyword evidence="2" id="KW-1185">Reference proteome</keyword>